<comment type="caution">
    <text evidence="2">The sequence shown here is derived from an EMBL/GenBank/DDBJ whole genome shotgun (WGS) entry which is preliminary data.</text>
</comment>
<evidence type="ECO:0000256" key="1">
    <source>
        <dbReference type="SAM" id="MobiDB-lite"/>
    </source>
</evidence>
<sequence>MVYLRRLKGASLECRSPPRPSGLLLRSKQKTVQRDASQRSSKQQLVQREPHPTRRWTAGSTRTPRSVCRRCAPAGLPNQFHWHNECPRREMVSALADDQGNEEGGPKLH</sequence>
<proteinExistence type="predicted"/>
<accession>A0A9D4Q7J9</accession>
<dbReference type="EMBL" id="JABSTV010001248">
    <property type="protein sequence ID" value="KAH7969819.1"/>
    <property type="molecule type" value="Genomic_DNA"/>
</dbReference>
<keyword evidence="3" id="KW-1185">Reference proteome</keyword>
<dbReference type="AlphaFoldDB" id="A0A9D4Q7J9"/>
<evidence type="ECO:0000313" key="3">
    <source>
        <dbReference type="Proteomes" id="UP000821837"/>
    </source>
</evidence>
<gene>
    <name evidence="2" type="ORF">HPB52_021999</name>
</gene>
<feature type="region of interest" description="Disordered" evidence="1">
    <location>
        <begin position="13"/>
        <end position="64"/>
    </location>
</feature>
<reference evidence="2" key="2">
    <citation type="submission" date="2021-09" db="EMBL/GenBank/DDBJ databases">
        <authorList>
            <person name="Jia N."/>
            <person name="Wang J."/>
            <person name="Shi W."/>
            <person name="Du L."/>
            <person name="Sun Y."/>
            <person name="Zhan W."/>
            <person name="Jiang J."/>
            <person name="Wang Q."/>
            <person name="Zhang B."/>
            <person name="Ji P."/>
            <person name="Sakyi L.B."/>
            <person name="Cui X."/>
            <person name="Yuan T."/>
            <person name="Jiang B."/>
            <person name="Yang W."/>
            <person name="Lam T.T.-Y."/>
            <person name="Chang Q."/>
            <person name="Ding S."/>
            <person name="Wang X."/>
            <person name="Zhu J."/>
            <person name="Ruan X."/>
            <person name="Zhao L."/>
            <person name="Wei J."/>
            <person name="Que T."/>
            <person name="Du C."/>
            <person name="Cheng J."/>
            <person name="Dai P."/>
            <person name="Han X."/>
            <person name="Huang E."/>
            <person name="Gao Y."/>
            <person name="Liu J."/>
            <person name="Shao H."/>
            <person name="Ye R."/>
            <person name="Li L."/>
            <person name="Wei W."/>
            <person name="Wang X."/>
            <person name="Wang C."/>
            <person name="Huo Q."/>
            <person name="Li W."/>
            <person name="Guo W."/>
            <person name="Chen H."/>
            <person name="Chen S."/>
            <person name="Zhou L."/>
            <person name="Zhou L."/>
            <person name="Ni X."/>
            <person name="Tian J."/>
            <person name="Zhou Y."/>
            <person name="Sheng Y."/>
            <person name="Liu T."/>
            <person name="Pan Y."/>
            <person name="Xia L."/>
            <person name="Li J."/>
            <person name="Zhao F."/>
            <person name="Cao W."/>
        </authorList>
    </citation>
    <scope>NUCLEOTIDE SEQUENCE</scope>
    <source>
        <strain evidence="2">Rsan-2018</strain>
        <tissue evidence="2">Larvae</tissue>
    </source>
</reference>
<dbReference type="Proteomes" id="UP000821837">
    <property type="component" value="Unassembled WGS sequence"/>
</dbReference>
<reference evidence="2" key="1">
    <citation type="journal article" date="2020" name="Cell">
        <title>Large-Scale Comparative Analyses of Tick Genomes Elucidate Their Genetic Diversity and Vector Capacities.</title>
        <authorList>
            <consortium name="Tick Genome and Microbiome Consortium (TIGMIC)"/>
            <person name="Jia N."/>
            <person name="Wang J."/>
            <person name="Shi W."/>
            <person name="Du L."/>
            <person name="Sun Y."/>
            <person name="Zhan W."/>
            <person name="Jiang J.F."/>
            <person name="Wang Q."/>
            <person name="Zhang B."/>
            <person name="Ji P."/>
            <person name="Bell-Sakyi L."/>
            <person name="Cui X.M."/>
            <person name="Yuan T.T."/>
            <person name="Jiang B.G."/>
            <person name="Yang W.F."/>
            <person name="Lam T.T."/>
            <person name="Chang Q.C."/>
            <person name="Ding S.J."/>
            <person name="Wang X.J."/>
            <person name="Zhu J.G."/>
            <person name="Ruan X.D."/>
            <person name="Zhao L."/>
            <person name="Wei J.T."/>
            <person name="Ye R.Z."/>
            <person name="Que T.C."/>
            <person name="Du C.H."/>
            <person name="Zhou Y.H."/>
            <person name="Cheng J.X."/>
            <person name="Dai P.F."/>
            <person name="Guo W.B."/>
            <person name="Han X.H."/>
            <person name="Huang E.J."/>
            <person name="Li L.F."/>
            <person name="Wei W."/>
            <person name="Gao Y.C."/>
            <person name="Liu J.Z."/>
            <person name="Shao H.Z."/>
            <person name="Wang X."/>
            <person name="Wang C.C."/>
            <person name="Yang T.C."/>
            <person name="Huo Q.B."/>
            <person name="Li W."/>
            <person name="Chen H.Y."/>
            <person name="Chen S.E."/>
            <person name="Zhou L.G."/>
            <person name="Ni X.B."/>
            <person name="Tian J.H."/>
            <person name="Sheng Y."/>
            <person name="Liu T."/>
            <person name="Pan Y.S."/>
            <person name="Xia L.Y."/>
            <person name="Li J."/>
            <person name="Zhao F."/>
            <person name="Cao W.C."/>
        </authorList>
    </citation>
    <scope>NUCLEOTIDE SEQUENCE</scope>
    <source>
        <strain evidence="2">Rsan-2018</strain>
    </source>
</reference>
<organism evidence="2 3">
    <name type="scientific">Rhipicephalus sanguineus</name>
    <name type="common">Brown dog tick</name>
    <name type="synonym">Ixodes sanguineus</name>
    <dbReference type="NCBI Taxonomy" id="34632"/>
    <lineage>
        <taxon>Eukaryota</taxon>
        <taxon>Metazoa</taxon>
        <taxon>Ecdysozoa</taxon>
        <taxon>Arthropoda</taxon>
        <taxon>Chelicerata</taxon>
        <taxon>Arachnida</taxon>
        <taxon>Acari</taxon>
        <taxon>Parasitiformes</taxon>
        <taxon>Ixodida</taxon>
        <taxon>Ixodoidea</taxon>
        <taxon>Ixodidae</taxon>
        <taxon>Rhipicephalinae</taxon>
        <taxon>Rhipicephalus</taxon>
        <taxon>Rhipicephalus</taxon>
    </lineage>
</organism>
<evidence type="ECO:0000313" key="2">
    <source>
        <dbReference type="EMBL" id="KAH7969819.1"/>
    </source>
</evidence>
<name>A0A9D4Q7J9_RHISA</name>
<protein>
    <submittedName>
        <fullName evidence="2">Uncharacterized protein</fullName>
    </submittedName>
</protein>